<comment type="caution">
    <text evidence="7">The sequence shown here is derived from an EMBL/GenBank/DDBJ whole genome shotgun (WGS) entry which is preliminary data.</text>
</comment>
<dbReference type="Pfam" id="PF01150">
    <property type="entry name" value="GDA1_CD39"/>
    <property type="match status" value="1"/>
</dbReference>
<dbReference type="PROSITE" id="PS01238">
    <property type="entry name" value="GDA1_CD39_NTPASE"/>
    <property type="match status" value="1"/>
</dbReference>
<evidence type="ECO:0000256" key="6">
    <source>
        <dbReference type="SAM" id="SignalP"/>
    </source>
</evidence>
<feature type="active site" description="Proton acceptor" evidence="3">
    <location>
        <position position="150"/>
    </location>
</feature>
<evidence type="ECO:0000256" key="3">
    <source>
        <dbReference type="PIRSR" id="PIRSR600407-1"/>
    </source>
</evidence>
<dbReference type="EMBL" id="PNBA02000017">
    <property type="protein sequence ID" value="KAG6393942.1"/>
    <property type="molecule type" value="Genomic_DNA"/>
</dbReference>
<dbReference type="Proteomes" id="UP000298416">
    <property type="component" value="Unassembled WGS sequence"/>
</dbReference>
<dbReference type="GO" id="GO:0016020">
    <property type="term" value="C:membrane"/>
    <property type="evidence" value="ECO:0007669"/>
    <property type="project" value="TreeGrafter"/>
</dbReference>
<keyword evidence="8" id="KW-1185">Reference proteome</keyword>
<name>A0A8X8Z6J1_SALSN</name>
<gene>
    <name evidence="7" type="ORF">SASPL_144517</name>
</gene>
<dbReference type="InterPro" id="IPR000407">
    <property type="entry name" value="GDA1_CD39_NTPase"/>
</dbReference>
<dbReference type="GO" id="GO:0005524">
    <property type="term" value="F:ATP binding"/>
    <property type="evidence" value="ECO:0007669"/>
    <property type="project" value="UniProtKB-KW"/>
</dbReference>
<keyword evidence="2 5" id="KW-0378">Hydrolase</keyword>
<keyword evidence="6" id="KW-0732">Signal</keyword>
<keyword evidence="4" id="KW-0547">Nucleotide-binding</keyword>
<evidence type="ECO:0000256" key="1">
    <source>
        <dbReference type="ARBA" id="ARBA00009283"/>
    </source>
</evidence>
<evidence type="ECO:0000256" key="5">
    <source>
        <dbReference type="RuleBase" id="RU003833"/>
    </source>
</evidence>
<evidence type="ECO:0000313" key="8">
    <source>
        <dbReference type="Proteomes" id="UP000298416"/>
    </source>
</evidence>
<dbReference type="PANTHER" id="PTHR11782:SF116">
    <property type="entry name" value="APYRASE"/>
    <property type="match status" value="1"/>
</dbReference>
<sequence>MWMTSVSKLLLLLSLFPNEGEQPEKYAVVFDAGSTGSRVHVFRFDRDMSLLQIGHDYELFVAIKPGLSSYEKDPKAAADSLKPLLEQAEEVIPQQLRATTPLRLGATAGLRLLPGTASQDILNAVNELFKSKSSLGYKPEWVSVLDGSDEGAYMWVALNYLSGKLGKKYSKTVAVVDLGGGSVQMAYAVSDKAAANAPAASNDVSNRFGLGTNYNLYSHSYLNYGLMAARAQNLNLSGAGNPCITNGYQGTYSYNGVDYKATPPRSGTNLLGCVAQARKVLRVDAPCANKPCSFGGVWNGGGGDGFDNLYAASYYYDTAIEAGIVEPNTNITHIRPNVYLKAAKKACSGSVDNIKTIFPHLKDDDVPYLCMDLVYDYILLVEGFGIKPTKKITLVKNLEYKDSRIEAAWPLGCAVELLS</sequence>
<comment type="similarity">
    <text evidence="1 5">Belongs to the GDA1/CD39 NTPase family.</text>
</comment>
<dbReference type="PANTHER" id="PTHR11782">
    <property type="entry name" value="ADENOSINE/GUANOSINE DIPHOSPHATASE"/>
    <property type="match status" value="1"/>
</dbReference>
<dbReference type="AlphaFoldDB" id="A0A8X8Z6J1"/>
<evidence type="ECO:0000256" key="4">
    <source>
        <dbReference type="PIRSR" id="PIRSR600407-2"/>
    </source>
</evidence>
<proteinExistence type="inferred from homology"/>
<feature type="binding site" evidence="4">
    <location>
        <begin position="180"/>
        <end position="184"/>
    </location>
    <ligand>
        <name>ATP</name>
        <dbReference type="ChEBI" id="CHEBI:30616"/>
    </ligand>
</feature>
<keyword evidence="4" id="KW-0067">ATP-binding</keyword>
<evidence type="ECO:0008006" key="9">
    <source>
        <dbReference type="Google" id="ProtNLM"/>
    </source>
</evidence>
<feature type="chain" id="PRO_5036467458" description="Apyrase" evidence="6">
    <location>
        <begin position="21"/>
        <end position="419"/>
    </location>
</feature>
<dbReference type="GO" id="GO:0009134">
    <property type="term" value="P:nucleoside diphosphate catabolic process"/>
    <property type="evidence" value="ECO:0007669"/>
    <property type="project" value="TreeGrafter"/>
</dbReference>
<evidence type="ECO:0000256" key="2">
    <source>
        <dbReference type="ARBA" id="ARBA00022801"/>
    </source>
</evidence>
<evidence type="ECO:0000313" key="7">
    <source>
        <dbReference type="EMBL" id="KAG6393942.1"/>
    </source>
</evidence>
<dbReference type="GO" id="GO:0017110">
    <property type="term" value="F:nucleoside diphosphate phosphatase activity"/>
    <property type="evidence" value="ECO:0007669"/>
    <property type="project" value="TreeGrafter"/>
</dbReference>
<feature type="signal peptide" evidence="6">
    <location>
        <begin position="1"/>
        <end position="20"/>
    </location>
</feature>
<reference evidence="7" key="1">
    <citation type="submission" date="2018-01" db="EMBL/GenBank/DDBJ databases">
        <authorList>
            <person name="Mao J.F."/>
        </authorList>
    </citation>
    <scope>NUCLEOTIDE SEQUENCE</scope>
    <source>
        <strain evidence="7">Huo1</strain>
        <tissue evidence="7">Leaf</tissue>
    </source>
</reference>
<dbReference type="OrthoDB" id="6372431at2759"/>
<organism evidence="7">
    <name type="scientific">Salvia splendens</name>
    <name type="common">Scarlet sage</name>
    <dbReference type="NCBI Taxonomy" id="180675"/>
    <lineage>
        <taxon>Eukaryota</taxon>
        <taxon>Viridiplantae</taxon>
        <taxon>Streptophyta</taxon>
        <taxon>Embryophyta</taxon>
        <taxon>Tracheophyta</taxon>
        <taxon>Spermatophyta</taxon>
        <taxon>Magnoliopsida</taxon>
        <taxon>eudicotyledons</taxon>
        <taxon>Gunneridae</taxon>
        <taxon>Pentapetalae</taxon>
        <taxon>asterids</taxon>
        <taxon>lamiids</taxon>
        <taxon>Lamiales</taxon>
        <taxon>Lamiaceae</taxon>
        <taxon>Nepetoideae</taxon>
        <taxon>Mentheae</taxon>
        <taxon>Salviinae</taxon>
        <taxon>Salvia</taxon>
        <taxon>Salvia subgen. Calosphace</taxon>
        <taxon>core Calosphace</taxon>
    </lineage>
</organism>
<reference evidence="7" key="2">
    <citation type="submission" date="2020-08" db="EMBL/GenBank/DDBJ databases">
        <title>Plant Genome Project.</title>
        <authorList>
            <person name="Zhang R.-G."/>
        </authorList>
    </citation>
    <scope>NUCLEOTIDE SEQUENCE</scope>
    <source>
        <strain evidence="7">Huo1</strain>
        <tissue evidence="7">Leaf</tissue>
    </source>
</reference>
<protein>
    <recommendedName>
        <fullName evidence="9">Apyrase</fullName>
    </recommendedName>
</protein>
<accession>A0A8X8Z6J1</accession>